<gene>
    <name evidence="2" type="ORF">SAMN05421553_2343</name>
</gene>
<dbReference type="Proteomes" id="UP000242849">
    <property type="component" value="Unassembled WGS sequence"/>
</dbReference>
<dbReference type="Pfam" id="PF13723">
    <property type="entry name" value="Ketoacyl-synt_2"/>
    <property type="match status" value="1"/>
</dbReference>
<feature type="domain" description="Beta-ketoacyl synthase-like N-terminal" evidence="1">
    <location>
        <begin position="27"/>
        <end position="239"/>
    </location>
</feature>
<dbReference type="STRING" id="53406.SAMN05421553_2343"/>
<keyword evidence="3" id="KW-1185">Reference proteome</keyword>
<accession>A0A1H4ZAL5</accession>
<name>A0A1H4ZAL5_PSEAG</name>
<evidence type="ECO:0000313" key="3">
    <source>
        <dbReference type="Proteomes" id="UP000242849"/>
    </source>
</evidence>
<organism evidence="2 3">
    <name type="scientific">Pseudomonas anguilliseptica</name>
    <dbReference type="NCBI Taxonomy" id="53406"/>
    <lineage>
        <taxon>Bacteria</taxon>
        <taxon>Pseudomonadati</taxon>
        <taxon>Pseudomonadota</taxon>
        <taxon>Gammaproteobacteria</taxon>
        <taxon>Pseudomonadales</taxon>
        <taxon>Pseudomonadaceae</taxon>
        <taxon>Pseudomonas</taxon>
    </lineage>
</organism>
<reference evidence="3" key="1">
    <citation type="submission" date="2016-10" db="EMBL/GenBank/DDBJ databases">
        <authorList>
            <person name="Varghese N."/>
            <person name="Submissions S."/>
        </authorList>
    </citation>
    <scope>NUCLEOTIDE SEQUENCE [LARGE SCALE GENOMIC DNA]</scope>
    <source>
        <strain evidence="3">DSM 12111</strain>
    </source>
</reference>
<dbReference type="InterPro" id="IPR014030">
    <property type="entry name" value="Ketoacyl_synth_N"/>
</dbReference>
<dbReference type="EMBL" id="FNSC01000001">
    <property type="protein sequence ID" value="SED26461.1"/>
    <property type="molecule type" value="Genomic_DNA"/>
</dbReference>
<proteinExistence type="predicted"/>
<evidence type="ECO:0000313" key="2">
    <source>
        <dbReference type="EMBL" id="SED26461.1"/>
    </source>
</evidence>
<sequence length="243" mass="27010">MDAHRVTHFRIEQWRAWAPGLDSTTDWCAWHQAPSRLVDTGQQPDVSTLPAMQRRRLSRLARMAFHVAWPLAEAHPQLPMVFASRHGETPRTLSILTDLAHGEPLSPTQFSLSVHNAIIGLWSIQRGDHSEMTAIAGAGDGLENAILEACGMLHDGAPAVLLVIAEETPPALYAPFIDDVPFPYAVGLLLTPGDDWQLQLSRANGAVSQWPHALNLVRALCSDQPTLQHHWKSRQWTWSRNKA</sequence>
<dbReference type="OrthoDB" id="9798676at2"/>
<dbReference type="SUPFAM" id="SSF53901">
    <property type="entry name" value="Thiolase-like"/>
    <property type="match status" value="1"/>
</dbReference>
<evidence type="ECO:0000259" key="1">
    <source>
        <dbReference type="Pfam" id="PF13723"/>
    </source>
</evidence>
<dbReference type="RefSeq" id="WP_090380645.1">
    <property type="nucleotide sequence ID" value="NZ_FNSC01000001.1"/>
</dbReference>
<dbReference type="GO" id="GO:0016746">
    <property type="term" value="F:acyltransferase activity"/>
    <property type="evidence" value="ECO:0007669"/>
    <property type="project" value="InterPro"/>
</dbReference>
<dbReference type="InterPro" id="IPR016039">
    <property type="entry name" value="Thiolase-like"/>
</dbReference>
<protein>
    <submittedName>
        <fullName evidence="2">Beta-ketoacyl synthase, N-terminal domain</fullName>
    </submittedName>
</protein>
<dbReference type="AlphaFoldDB" id="A0A1H4ZAL5"/>